<dbReference type="InterPro" id="IPR034789">
    <property type="entry name" value="AAD_C"/>
</dbReference>
<organism evidence="14 15">
    <name type="scientific">Clostridium chromiireducens</name>
    <dbReference type="NCBI Taxonomy" id="225345"/>
    <lineage>
        <taxon>Bacteria</taxon>
        <taxon>Bacillati</taxon>
        <taxon>Bacillota</taxon>
        <taxon>Clostridia</taxon>
        <taxon>Eubacteriales</taxon>
        <taxon>Clostridiaceae</taxon>
        <taxon>Clostridium</taxon>
    </lineage>
</organism>
<feature type="domain" description="Fe-containing alcohol dehydrogenase-like C-terminal" evidence="13">
    <location>
        <begin position="645"/>
        <end position="854"/>
    </location>
</feature>
<dbReference type="PROSITE" id="PS00913">
    <property type="entry name" value="ADH_IRON_1"/>
    <property type="match status" value="1"/>
</dbReference>
<evidence type="ECO:0000256" key="4">
    <source>
        <dbReference type="ARBA" id="ARBA00023027"/>
    </source>
</evidence>
<protein>
    <recommendedName>
        <fullName evidence="9 10">Aldehyde-alcohol dehydrogenase</fullName>
    </recommendedName>
</protein>
<dbReference type="SUPFAM" id="SSF56796">
    <property type="entry name" value="Dehydroquinate synthase-like"/>
    <property type="match status" value="1"/>
</dbReference>
<dbReference type="FunFam" id="3.40.309.10:FF:000007">
    <property type="entry name" value="Aldehyde-alcohol dehydrogenase"/>
    <property type="match status" value="1"/>
</dbReference>
<dbReference type="Gene3D" id="3.40.605.10">
    <property type="entry name" value="Aldehyde Dehydrogenase, Chain A, domain 1"/>
    <property type="match status" value="1"/>
</dbReference>
<evidence type="ECO:0000256" key="10">
    <source>
        <dbReference type="PIRNR" id="PIRNR000111"/>
    </source>
</evidence>
<feature type="domain" description="Aldehyde dehydrogenase" evidence="11">
    <location>
        <begin position="5"/>
        <end position="279"/>
    </location>
</feature>
<dbReference type="Pfam" id="PF00171">
    <property type="entry name" value="Aldedh"/>
    <property type="match status" value="1"/>
</dbReference>
<comment type="cofactor">
    <cofactor evidence="1">
        <name>Fe(2+)</name>
        <dbReference type="ChEBI" id="CHEBI:29033"/>
    </cofactor>
</comment>
<dbReference type="GO" id="GO:0005829">
    <property type="term" value="C:cytosol"/>
    <property type="evidence" value="ECO:0007669"/>
    <property type="project" value="TreeGrafter"/>
</dbReference>
<evidence type="ECO:0000256" key="8">
    <source>
        <dbReference type="ARBA" id="ARBA00049194"/>
    </source>
</evidence>
<dbReference type="FunFam" id="3.40.50.1970:FF:000002">
    <property type="entry name" value="Aldehyde-alcohol dehydrogenase"/>
    <property type="match status" value="1"/>
</dbReference>
<dbReference type="GO" id="GO:1990362">
    <property type="term" value="F:butanol dehydrogenase (NAD+) activity"/>
    <property type="evidence" value="ECO:0007669"/>
    <property type="project" value="InterPro"/>
</dbReference>
<keyword evidence="2 10" id="KW-0560">Oxidoreductase</keyword>
<dbReference type="InterPro" id="IPR016163">
    <property type="entry name" value="Ald_DH_C"/>
</dbReference>
<proteinExistence type="inferred from homology"/>
<evidence type="ECO:0000313" key="14">
    <source>
        <dbReference type="EMBL" id="OPJ66243.1"/>
    </source>
</evidence>
<dbReference type="GO" id="GO:0008106">
    <property type="term" value="F:alcohol dehydrogenase (NADP+) activity"/>
    <property type="evidence" value="ECO:0007669"/>
    <property type="project" value="TreeGrafter"/>
</dbReference>
<dbReference type="EMBL" id="MZGT01000001">
    <property type="protein sequence ID" value="OPJ66243.1"/>
    <property type="molecule type" value="Genomic_DNA"/>
</dbReference>
<dbReference type="GO" id="GO:0015976">
    <property type="term" value="P:carbon utilization"/>
    <property type="evidence" value="ECO:0007669"/>
    <property type="project" value="InterPro"/>
</dbReference>
<dbReference type="GO" id="GO:0008774">
    <property type="term" value="F:acetaldehyde dehydrogenase (acetylating) activity"/>
    <property type="evidence" value="ECO:0007669"/>
    <property type="project" value="UniProtKB-UniRule"/>
</dbReference>
<accession>A0A1V4J218</accession>
<comment type="similarity">
    <text evidence="7 10">In the C-terminal section; belongs to the iron-containing alcohol dehydrogenase family.</text>
</comment>
<dbReference type="PIRSF" id="PIRSF000111">
    <property type="entry name" value="ALDH_ADH"/>
    <property type="match status" value="1"/>
</dbReference>
<evidence type="ECO:0000256" key="7">
    <source>
        <dbReference type="ARBA" id="ARBA00035645"/>
    </source>
</evidence>
<evidence type="ECO:0000256" key="6">
    <source>
        <dbReference type="ARBA" id="ARBA00035641"/>
    </source>
</evidence>
<dbReference type="Pfam" id="PF25137">
    <property type="entry name" value="ADH_Fe_C"/>
    <property type="match status" value="1"/>
</dbReference>
<dbReference type="PANTHER" id="PTHR43633:SF1">
    <property type="entry name" value="ALCOHOL DEHYDROGENASE YQHD"/>
    <property type="match status" value="1"/>
</dbReference>
<dbReference type="InterPro" id="IPR016162">
    <property type="entry name" value="Ald_DH_N"/>
</dbReference>
<dbReference type="Gene3D" id="3.40.50.1970">
    <property type="match status" value="1"/>
</dbReference>
<evidence type="ECO:0000259" key="11">
    <source>
        <dbReference type="Pfam" id="PF00171"/>
    </source>
</evidence>
<evidence type="ECO:0000256" key="5">
    <source>
        <dbReference type="ARBA" id="ARBA00023268"/>
    </source>
</evidence>
<dbReference type="InterPro" id="IPR056798">
    <property type="entry name" value="ADH_Fe_C"/>
</dbReference>
<dbReference type="AlphaFoldDB" id="A0A1V4J218"/>
<dbReference type="STRING" id="225345.CLCHR_01160"/>
<evidence type="ECO:0000256" key="1">
    <source>
        <dbReference type="ARBA" id="ARBA00001954"/>
    </source>
</evidence>
<dbReference type="InterPro" id="IPR001670">
    <property type="entry name" value="ADH_Fe/GldA"/>
</dbReference>
<dbReference type="InterPro" id="IPR018211">
    <property type="entry name" value="ADH_Fe_CS"/>
</dbReference>
<evidence type="ECO:0000259" key="12">
    <source>
        <dbReference type="Pfam" id="PF00465"/>
    </source>
</evidence>
<dbReference type="CDD" id="cd07122">
    <property type="entry name" value="ALDH_F20_ACDH"/>
    <property type="match status" value="1"/>
</dbReference>
<comment type="catalytic activity">
    <reaction evidence="8">
        <text>an aldehyde + NAD(+) + H2O = a carboxylate + NADH + 2 H(+)</text>
        <dbReference type="Rhea" id="RHEA:16185"/>
        <dbReference type="ChEBI" id="CHEBI:15377"/>
        <dbReference type="ChEBI" id="CHEBI:15378"/>
        <dbReference type="ChEBI" id="CHEBI:17478"/>
        <dbReference type="ChEBI" id="CHEBI:29067"/>
        <dbReference type="ChEBI" id="CHEBI:57540"/>
        <dbReference type="ChEBI" id="CHEBI:57945"/>
        <dbReference type="EC" id="1.2.1.3"/>
    </reaction>
</comment>
<dbReference type="GO" id="GO:0004029">
    <property type="term" value="F:aldehyde dehydrogenase (NAD+) activity"/>
    <property type="evidence" value="ECO:0007669"/>
    <property type="project" value="UniProtKB-EC"/>
</dbReference>
<comment type="similarity">
    <text evidence="6 10">In the N-terminal section; belongs to the aldehyde dehydrogenase family.</text>
</comment>
<dbReference type="RefSeq" id="WP_079437711.1">
    <property type="nucleotide sequence ID" value="NZ_MZGT01000001.1"/>
</dbReference>
<evidence type="ECO:0000256" key="2">
    <source>
        <dbReference type="ARBA" id="ARBA00023002"/>
    </source>
</evidence>
<dbReference type="GO" id="GO:0046872">
    <property type="term" value="F:metal ion binding"/>
    <property type="evidence" value="ECO:0007669"/>
    <property type="project" value="InterPro"/>
</dbReference>
<evidence type="ECO:0000313" key="15">
    <source>
        <dbReference type="Proteomes" id="UP000191056"/>
    </source>
</evidence>
<evidence type="ECO:0000256" key="9">
    <source>
        <dbReference type="ARBA" id="ARBA00074764"/>
    </source>
</evidence>
<dbReference type="InterPro" id="IPR044731">
    <property type="entry name" value="BDH-like"/>
</dbReference>
<dbReference type="GO" id="GO:1990002">
    <property type="term" value="F:methylglyoxal reductase (NADPH) (acetol producing) activity"/>
    <property type="evidence" value="ECO:0007669"/>
    <property type="project" value="TreeGrafter"/>
</dbReference>
<keyword evidence="4" id="KW-0520">NAD</keyword>
<comment type="caution">
    <text evidence="14">The sequence shown here is derived from an EMBL/GenBank/DDBJ whole genome shotgun (WGS) entry which is preliminary data.</text>
</comment>
<keyword evidence="5" id="KW-0511">Multifunctional enzyme</keyword>
<dbReference type="InterPro" id="IPR015590">
    <property type="entry name" value="Aldehyde_DH_dom"/>
</dbReference>
<feature type="domain" description="Alcohol dehydrogenase iron-type/glycerol dehydrogenase GldA" evidence="12">
    <location>
        <begin position="455"/>
        <end position="633"/>
    </location>
</feature>
<dbReference type="InterPro" id="IPR016161">
    <property type="entry name" value="Ald_DH/histidinol_DH"/>
</dbReference>
<dbReference type="SUPFAM" id="SSF53720">
    <property type="entry name" value="ALDH-like"/>
    <property type="match status" value="1"/>
</dbReference>
<keyword evidence="15" id="KW-1185">Reference proteome</keyword>
<sequence>MKVTNVDQLKKKMEQIRAAQEKYATYTQEQVDKIFREAAMAALDARIPLAKMAVEESRMGIFEDKVIKNHLASEYVYNKYKNEKTCGILETDDAFGITKVAEPIGVVAAIVPTTNPTSTAIFKALISLKTRNGVIFSPHPRAKKSTIEAARIVLDAAVKAGAPEGIIGWIDEPSIELSGVVMKEADIILATGGPAMVKAAYSSGKPALGVGAGNTPVIIDETAHIKMAVNSILLSKTFDNGVICASEQAIIVIDKVYDEIKNEFIERGSYFLTGDEIDKVRKTVLINGAINGDIVGQSAFRIAQLAGIEVPEDTKVLIGEVELIGSKEPLSHEKLSPVLAMYKAKTFDDALDKACKILAYGGMGHTSVLYTNELTCKDRIEAFGAAMKTSRTFVNMPASHGAAGDTYNFRIAPSFTLGCGSWGGNSISENVGVKHLLNIKSVARRRENMLWFKVPEKIYFKYGCLGMALEELKDMEKKKAFIVTDKILYDLGILENVTKVLEKIGVDYRIFYDVQPDPTLESARKGAKEMLNFEPDTIIAVGGGSPMDAAKIMWVLYEQPDVAFEDLAMIFMDIRKRIYNMPKIGKKASFVAVPTSAGTGSEVTPFAVITDEKTGVKYPLADYQLTPNMAIIDAELMMNMPRGLTASSGIDALVHAIEAYVSVLASDYSNGLALEAARLIFKYLPLAYTEGTINVKAREKMAHASTIAGMAFANAFLGVCHSMAHKLGAEHHVPHGTANAILINEVIKFNSVEDPRKQTAFPQYKYPSAKSRYAKMADYLQLGGETDDENIEALIKAIDELKMKLNLPMTIKEAGVTEKKFYATLDKMSELSFDDLCTGANPRYPLVSEIKQMFINVYDNKEEIKEEAAVTEK</sequence>
<dbReference type="FunFam" id="1.20.1090.10:FF:000001">
    <property type="entry name" value="Aldehyde-alcohol dehydrogenase"/>
    <property type="match status" value="1"/>
</dbReference>
<dbReference type="Proteomes" id="UP000191056">
    <property type="component" value="Unassembled WGS sequence"/>
</dbReference>
<dbReference type="GO" id="GO:0006066">
    <property type="term" value="P:alcohol metabolic process"/>
    <property type="evidence" value="ECO:0007669"/>
    <property type="project" value="InterPro"/>
</dbReference>
<dbReference type="PROSITE" id="PS00060">
    <property type="entry name" value="ADH_IRON_2"/>
    <property type="match status" value="1"/>
</dbReference>
<dbReference type="Pfam" id="PF00465">
    <property type="entry name" value="Fe-ADH"/>
    <property type="match status" value="1"/>
</dbReference>
<evidence type="ECO:0000256" key="3">
    <source>
        <dbReference type="ARBA" id="ARBA00023004"/>
    </source>
</evidence>
<keyword evidence="3" id="KW-0408">Iron</keyword>
<dbReference type="InterPro" id="IPR012079">
    <property type="entry name" value="Bifunc_Ald-ADH"/>
</dbReference>
<dbReference type="PANTHER" id="PTHR43633">
    <property type="entry name" value="ALCOHOL DEHYDROGENASE YQHD"/>
    <property type="match status" value="1"/>
</dbReference>
<dbReference type="Gene3D" id="1.20.1090.10">
    <property type="entry name" value="Dehydroquinate synthase-like - alpha domain"/>
    <property type="match status" value="1"/>
</dbReference>
<dbReference type="Gene3D" id="3.40.309.10">
    <property type="entry name" value="Aldehyde Dehydrogenase, Chain A, domain 2"/>
    <property type="match status" value="1"/>
</dbReference>
<evidence type="ECO:0000259" key="13">
    <source>
        <dbReference type="Pfam" id="PF25137"/>
    </source>
</evidence>
<name>A0A1V4J218_9CLOT</name>
<dbReference type="OrthoDB" id="9804734at2"/>
<dbReference type="CDD" id="cd08178">
    <property type="entry name" value="AAD_C"/>
    <property type="match status" value="1"/>
</dbReference>
<gene>
    <name evidence="14" type="primary">adhE_1</name>
    <name evidence="14" type="ORF">CLCHR_01160</name>
</gene>
<dbReference type="NCBIfam" id="NF010378">
    <property type="entry name" value="PRK13805.1"/>
    <property type="match status" value="1"/>
</dbReference>
<reference evidence="14 15" key="1">
    <citation type="submission" date="2017-03" db="EMBL/GenBank/DDBJ databases">
        <title>Genome sequence of Clostridium chromiireducens DSM 23318.</title>
        <authorList>
            <person name="Poehlein A."/>
            <person name="Daniel R."/>
        </authorList>
    </citation>
    <scope>NUCLEOTIDE SEQUENCE [LARGE SCALE GENOMIC DNA]</scope>
    <source>
        <strain evidence="14 15">DSM 23318</strain>
    </source>
</reference>